<reference evidence="1" key="2">
    <citation type="submission" date="2020-09" db="EMBL/GenBank/DDBJ databases">
        <authorList>
            <person name="Kikuchi T."/>
        </authorList>
    </citation>
    <scope>NUCLEOTIDE SEQUENCE</scope>
    <source>
        <strain evidence="1">Ka4C1</strain>
    </source>
</reference>
<evidence type="ECO:0000313" key="4">
    <source>
        <dbReference type="WBParaSite" id="BXY_0956000.1"/>
    </source>
</evidence>
<dbReference type="EMBL" id="CAJFDI010000001">
    <property type="protein sequence ID" value="CAD5210404.1"/>
    <property type="molecule type" value="Genomic_DNA"/>
</dbReference>
<protein>
    <submittedName>
        <fullName evidence="1">(pine wood nematode) hypothetical protein</fullName>
    </submittedName>
</protein>
<keyword evidence="3" id="KW-1185">Reference proteome</keyword>
<dbReference type="EMBL" id="CAJFCV020000001">
    <property type="protein sequence ID" value="CAG9086339.1"/>
    <property type="molecule type" value="Genomic_DNA"/>
</dbReference>
<dbReference type="Pfam" id="PF08615">
    <property type="entry name" value="RNase_H2_suC"/>
    <property type="match status" value="1"/>
</dbReference>
<dbReference type="AlphaFoldDB" id="A0A1I7S965"/>
<name>A0A1I7S965_BURXY</name>
<dbReference type="Proteomes" id="UP000095284">
    <property type="component" value="Unplaced"/>
</dbReference>
<dbReference type="GO" id="GO:0032299">
    <property type="term" value="C:ribonuclease H2 complex"/>
    <property type="evidence" value="ECO:0007669"/>
    <property type="project" value="InterPro"/>
</dbReference>
<dbReference type="OrthoDB" id="10404581at2759"/>
<dbReference type="WBParaSite" id="BXY_0956000.1">
    <property type="protein sequence ID" value="BXY_0956000.1"/>
    <property type="gene ID" value="BXY_0956000"/>
</dbReference>
<evidence type="ECO:0000313" key="3">
    <source>
        <dbReference type="Proteomes" id="UP000659654"/>
    </source>
</evidence>
<gene>
    <name evidence="1" type="ORF">BXYJ_LOCUS1918</name>
</gene>
<reference evidence="4" key="1">
    <citation type="submission" date="2016-11" db="UniProtKB">
        <authorList>
            <consortium name="WormBaseParasite"/>
        </authorList>
    </citation>
    <scope>IDENTIFICATION</scope>
</reference>
<sequence>MVNPDFEVTIPKSENEDLPEADIINVMPFELDYTGPTDSVQKFLPSDSNYDILFRGKHIEAHKIAVPDELKMVVCNKEDDKTYTVESVSKEFIVWENRGENEYKNAMESALNTYRLMRDCAVADD</sequence>
<accession>A0A1I7S965</accession>
<dbReference type="Proteomes" id="UP000582659">
    <property type="component" value="Unassembled WGS sequence"/>
</dbReference>
<proteinExistence type="predicted"/>
<dbReference type="InterPro" id="IPR013924">
    <property type="entry name" value="RNase_H2_suC"/>
</dbReference>
<dbReference type="Proteomes" id="UP000659654">
    <property type="component" value="Unassembled WGS sequence"/>
</dbReference>
<evidence type="ECO:0000313" key="2">
    <source>
        <dbReference type="Proteomes" id="UP000095284"/>
    </source>
</evidence>
<organism evidence="2 4">
    <name type="scientific">Bursaphelenchus xylophilus</name>
    <name type="common">Pinewood nematode worm</name>
    <name type="synonym">Aphelenchoides xylophilus</name>
    <dbReference type="NCBI Taxonomy" id="6326"/>
    <lineage>
        <taxon>Eukaryota</taxon>
        <taxon>Metazoa</taxon>
        <taxon>Ecdysozoa</taxon>
        <taxon>Nematoda</taxon>
        <taxon>Chromadorea</taxon>
        <taxon>Rhabditida</taxon>
        <taxon>Tylenchina</taxon>
        <taxon>Tylenchomorpha</taxon>
        <taxon>Aphelenchoidea</taxon>
        <taxon>Aphelenchoididae</taxon>
        <taxon>Bursaphelenchus</taxon>
    </lineage>
</organism>
<dbReference type="Gene3D" id="2.40.128.680">
    <property type="match status" value="1"/>
</dbReference>
<evidence type="ECO:0000313" key="1">
    <source>
        <dbReference type="EMBL" id="CAD5210404.1"/>
    </source>
</evidence>
<dbReference type="GO" id="GO:0006401">
    <property type="term" value="P:RNA catabolic process"/>
    <property type="evidence" value="ECO:0007669"/>
    <property type="project" value="InterPro"/>
</dbReference>